<accession>A0ABN9UGR1</accession>
<comment type="caution">
    <text evidence="2">The sequence shown here is derived from an EMBL/GenBank/DDBJ whole genome shotgun (WGS) entry which is preliminary data.</text>
</comment>
<feature type="compositionally biased region" description="Basic and acidic residues" evidence="1">
    <location>
        <begin position="145"/>
        <end position="156"/>
    </location>
</feature>
<evidence type="ECO:0000256" key="1">
    <source>
        <dbReference type="SAM" id="MobiDB-lite"/>
    </source>
</evidence>
<proteinExistence type="predicted"/>
<protein>
    <submittedName>
        <fullName evidence="2">Uncharacterized protein</fullName>
    </submittedName>
</protein>
<evidence type="ECO:0000313" key="3">
    <source>
        <dbReference type="Proteomes" id="UP001189429"/>
    </source>
</evidence>
<feature type="non-terminal residue" evidence="2">
    <location>
        <position position="1"/>
    </location>
</feature>
<feature type="compositionally biased region" description="Basic residues" evidence="1">
    <location>
        <begin position="18"/>
        <end position="33"/>
    </location>
</feature>
<organism evidence="2 3">
    <name type="scientific">Prorocentrum cordatum</name>
    <dbReference type="NCBI Taxonomy" id="2364126"/>
    <lineage>
        <taxon>Eukaryota</taxon>
        <taxon>Sar</taxon>
        <taxon>Alveolata</taxon>
        <taxon>Dinophyceae</taxon>
        <taxon>Prorocentrales</taxon>
        <taxon>Prorocentraceae</taxon>
        <taxon>Prorocentrum</taxon>
    </lineage>
</organism>
<keyword evidence="3" id="KW-1185">Reference proteome</keyword>
<name>A0ABN9UGR1_9DINO</name>
<feature type="compositionally biased region" description="Basic and acidic residues" evidence="1">
    <location>
        <begin position="1"/>
        <end position="17"/>
    </location>
</feature>
<sequence>PPRRDLPLGPRRADGPRRGARRVRSGHQARGRARGSGAEAVGAREVDAAAALHGRAGRPVLPRQGRRDQLPHRRASGASAPEHLRDSRRTSPQRRAAGFLAAAAPERGPPLRGVLGHRLSRGAPSSRRRGSTSVDTGAHGPPLRASERPRSAEAARRCLPITHRVGHGSRQRVGRLGWKREQSETQRT</sequence>
<feature type="compositionally biased region" description="Basic and acidic residues" evidence="1">
    <location>
        <begin position="178"/>
        <end position="188"/>
    </location>
</feature>
<feature type="compositionally biased region" description="Basic residues" evidence="1">
    <location>
        <begin position="164"/>
        <end position="173"/>
    </location>
</feature>
<gene>
    <name evidence="2" type="ORF">PCOR1329_LOCUS48393</name>
</gene>
<feature type="region of interest" description="Disordered" evidence="1">
    <location>
        <begin position="1"/>
        <end position="188"/>
    </location>
</feature>
<dbReference type="Proteomes" id="UP001189429">
    <property type="component" value="Unassembled WGS sequence"/>
</dbReference>
<reference evidence="2" key="1">
    <citation type="submission" date="2023-10" db="EMBL/GenBank/DDBJ databases">
        <authorList>
            <person name="Chen Y."/>
            <person name="Shah S."/>
            <person name="Dougan E. K."/>
            <person name="Thang M."/>
            <person name="Chan C."/>
        </authorList>
    </citation>
    <scope>NUCLEOTIDE SEQUENCE [LARGE SCALE GENOMIC DNA]</scope>
</reference>
<evidence type="ECO:0000313" key="2">
    <source>
        <dbReference type="EMBL" id="CAK0858811.1"/>
    </source>
</evidence>
<dbReference type="EMBL" id="CAUYUJ010015841">
    <property type="protein sequence ID" value="CAK0858811.1"/>
    <property type="molecule type" value="Genomic_DNA"/>
</dbReference>